<dbReference type="AlphaFoldDB" id="A0A6H1ZLW1"/>
<name>A0A6H1ZLW1_9ZZZZ</name>
<accession>A0A6H1ZLW1</accession>
<protein>
    <recommendedName>
        <fullName evidence="3">Portal protein</fullName>
    </recommendedName>
</protein>
<organism evidence="2">
    <name type="scientific">viral metagenome</name>
    <dbReference type="NCBI Taxonomy" id="1070528"/>
    <lineage>
        <taxon>unclassified sequences</taxon>
        <taxon>metagenomes</taxon>
        <taxon>organismal metagenomes</taxon>
    </lineage>
</organism>
<reference evidence="2" key="1">
    <citation type="submission" date="2020-03" db="EMBL/GenBank/DDBJ databases">
        <title>The deep terrestrial virosphere.</title>
        <authorList>
            <person name="Holmfeldt K."/>
            <person name="Nilsson E."/>
            <person name="Simone D."/>
            <person name="Lopez-Fernandez M."/>
            <person name="Wu X."/>
            <person name="de Brujin I."/>
            <person name="Lundin D."/>
            <person name="Andersson A."/>
            <person name="Bertilsson S."/>
            <person name="Dopson M."/>
        </authorList>
    </citation>
    <scope>NUCLEOTIDE SEQUENCE</scope>
    <source>
        <strain evidence="2">TM448A00954</strain>
    </source>
</reference>
<dbReference type="EMBL" id="MT144085">
    <property type="protein sequence ID" value="QJA48462.1"/>
    <property type="molecule type" value="Genomic_DNA"/>
</dbReference>
<gene>
    <name evidence="2" type="ORF">TM448A00954_0015</name>
</gene>
<feature type="coiled-coil region" evidence="1">
    <location>
        <begin position="623"/>
        <end position="650"/>
    </location>
</feature>
<dbReference type="Pfam" id="PF16510">
    <property type="entry name" value="P22_portal"/>
    <property type="match status" value="1"/>
</dbReference>
<evidence type="ECO:0000313" key="2">
    <source>
        <dbReference type="EMBL" id="QJA48462.1"/>
    </source>
</evidence>
<proteinExistence type="predicted"/>
<dbReference type="InterPro" id="IPR032427">
    <property type="entry name" value="P22_portal"/>
</dbReference>
<keyword evidence="1" id="KW-0175">Coiled coil</keyword>
<sequence>MSDSQINMTIDPKTGAPITGDLLALQSRELYNRYNNSARQDWASNVREDEQFRFNKQFTRKQKQTIEQRGHSAVVINQIDPAVEATKALMTARKPGWSCVGREDTDVKSAKMVEFMLEHMYDTSNGRMVVGNGVEDYSDKSMAAFLAYYDKNASYGKGRVMFTDIDPLELFIDPSTKRRDIEDAENILIVREMTLAQAIRYMPDKKAQILKSSSSYENIYPLPDLESDEGLTFPGEIDGDYLDEKRLMIERYTKKQVRLIRVLEQFSNSEYAFTEDEYQEYLSKTYLRFQNIVIEADDAEGMQLLMSQIDPAQLEEIEQVSGQMLAEEGLIQSKPVEIYRVCRYISIEDQLLVEEIMGVDEYPVKVAMNKWNRTPYPSSDVRFAKGINQYINKFNSLLIAHTTRSTNIPLLIPRGSADIKVVREEWHKPDAVIDFNPEFGTPFTPSPTPIASEAFTMIDRWKKDIQYQFGIPELMHGFSEDSPATFRGTMAMEEYGQRKIKSKLRDIEDALAGIGRVAFKMMQQYYTQDEVVRIMQPSGQVSEMRINYMGVDDFSGEIKKFNDMSIGEYDIRVLAGSTLPSNRWAQFDYYMQLADRGYIDQVEVLKKTELVDVDGVLKRMSYIKQLEEALQKQEEEIKKLSGDLQTAERESLHDRKRVEVEKFKSSLKGIESETRAASSVFESRLGDELGNIRRIGQENKSVAEKSKRTKERR</sequence>
<evidence type="ECO:0000256" key="1">
    <source>
        <dbReference type="SAM" id="Coils"/>
    </source>
</evidence>
<evidence type="ECO:0008006" key="3">
    <source>
        <dbReference type="Google" id="ProtNLM"/>
    </source>
</evidence>